<accession>A0A941ELP0</accession>
<dbReference type="InterPro" id="IPR025443">
    <property type="entry name" value="DUF4307"/>
</dbReference>
<reference evidence="2" key="1">
    <citation type="submission" date="2021-04" db="EMBL/GenBank/DDBJ databases">
        <title>Genome based classification of Actinospica acidithermotolerans sp. nov., an actinobacterium isolated from an Indonesian hot spring.</title>
        <authorList>
            <person name="Kusuma A.B."/>
            <person name="Putra K.E."/>
            <person name="Nafisah S."/>
            <person name="Loh J."/>
            <person name="Nouioui I."/>
            <person name="Goodfellow M."/>
        </authorList>
    </citation>
    <scope>NUCLEOTIDE SEQUENCE</scope>
    <source>
        <strain evidence="2">CSCA 57</strain>
    </source>
</reference>
<dbReference type="Pfam" id="PF14155">
    <property type="entry name" value="DUF4307"/>
    <property type="match status" value="1"/>
</dbReference>
<dbReference type="EMBL" id="JAGSOG010000044">
    <property type="protein sequence ID" value="MBR7833942.1"/>
    <property type="molecule type" value="Genomic_DNA"/>
</dbReference>
<sequence length="144" mass="14972">MTRETEVDGPEDAAPTSFASPEFAARYGVKPAMSRTRKITLGVVGLCVLGGVVGYIAWNQANPAVQATVVSFTTSTDSVTVTFEVDKPTDEMLECTLDAEDLQGNIVGSANVPVSAGRSKEDVQTTVNTTAAPNTVVVSSCVKG</sequence>
<organism evidence="2 3">
    <name type="scientific">Actinospica durhamensis</name>
    <dbReference type="NCBI Taxonomy" id="1508375"/>
    <lineage>
        <taxon>Bacteria</taxon>
        <taxon>Bacillati</taxon>
        <taxon>Actinomycetota</taxon>
        <taxon>Actinomycetes</taxon>
        <taxon>Catenulisporales</taxon>
        <taxon>Actinospicaceae</taxon>
        <taxon>Actinospica</taxon>
    </lineage>
</organism>
<dbReference type="Proteomes" id="UP000675781">
    <property type="component" value="Unassembled WGS sequence"/>
</dbReference>
<keyword evidence="3" id="KW-1185">Reference proteome</keyword>
<evidence type="ECO:0000313" key="2">
    <source>
        <dbReference type="EMBL" id="MBR7833942.1"/>
    </source>
</evidence>
<feature type="transmembrane region" description="Helical" evidence="1">
    <location>
        <begin position="39"/>
        <end position="58"/>
    </location>
</feature>
<keyword evidence="1" id="KW-1133">Transmembrane helix</keyword>
<gene>
    <name evidence="2" type="ORF">KDL01_11745</name>
</gene>
<proteinExistence type="predicted"/>
<dbReference type="AlphaFoldDB" id="A0A941ELP0"/>
<protein>
    <submittedName>
        <fullName evidence="2">DUF4307 domain-containing protein</fullName>
    </submittedName>
</protein>
<keyword evidence="1" id="KW-0472">Membrane</keyword>
<keyword evidence="1" id="KW-0812">Transmembrane</keyword>
<name>A0A941ELP0_9ACTN</name>
<evidence type="ECO:0000313" key="3">
    <source>
        <dbReference type="Proteomes" id="UP000675781"/>
    </source>
</evidence>
<evidence type="ECO:0000256" key="1">
    <source>
        <dbReference type="SAM" id="Phobius"/>
    </source>
</evidence>
<comment type="caution">
    <text evidence="2">The sequence shown here is derived from an EMBL/GenBank/DDBJ whole genome shotgun (WGS) entry which is preliminary data.</text>
</comment>